<comment type="caution">
    <text evidence="1">The sequence shown here is derived from an EMBL/GenBank/DDBJ whole genome shotgun (WGS) entry which is preliminary data.</text>
</comment>
<keyword evidence="2" id="KW-1185">Reference proteome</keyword>
<name>A0A316AGD9_9BACT</name>
<evidence type="ECO:0000313" key="2">
    <source>
        <dbReference type="Proteomes" id="UP000245880"/>
    </source>
</evidence>
<sequence>MKHILTFIIALVLFGLCLIEKKSKEKAIGADSKLPSMALANLDEGIARAGSSKQ</sequence>
<dbReference type="EMBL" id="QGDT01000011">
    <property type="protein sequence ID" value="PWJ56652.1"/>
    <property type="molecule type" value="Genomic_DNA"/>
</dbReference>
<proteinExistence type="predicted"/>
<dbReference type="OrthoDB" id="10002173at2"/>
<evidence type="ECO:0000313" key="1">
    <source>
        <dbReference type="EMBL" id="PWJ56652.1"/>
    </source>
</evidence>
<organism evidence="1 2">
    <name type="scientific">Dyadobacter jejuensis</name>
    <dbReference type="NCBI Taxonomy" id="1082580"/>
    <lineage>
        <taxon>Bacteria</taxon>
        <taxon>Pseudomonadati</taxon>
        <taxon>Bacteroidota</taxon>
        <taxon>Cytophagia</taxon>
        <taxon>Cytophagales</taxon>
        <taxon>Spirosomataceae</taxon>
        <taxon>Dyadobacter</taxon>
    </lineage>
</organism>
<dbReference type="AlphaFoldDB" id="A0A316AGD9"/>
<dbReference type="RefSeq" id="WP_158281288.1">
    <property type="nucleotide sequence ID" value="NZ_QGDT01000011.1"/>
</dbReference>
<dbReference type="Proteomes" id="UP000245880">
    <property type="component" value="Unassembled WGS sequence"/>
</dbReference>
<accession>A0A316AGD9</accession>
<protein>
    <submittedName>
        <fullName evidence="1">Uncharacterized protein</fullName>
    </submittedName>
</protein>
<reference evidence="1 2" key="1">
    <citation type="submission" date="2018-03" db="EMBL/GenBank/DDBJ databases">
        <title>Genomic Encyclopedia of Archaeal and Bacterial Type Strains, Phase II (KMG-II): from individual species to whole genera.</title>
        <authorList>
            <person name="Goeker M."/>
        </authorList>
    </citation>
    <scope>NUCLEOTIDE SEQUENCE [LARGE SCALE GENOMIC DNA]</scope>
    <source>
        <strain evidence="1 2">DSM 100346</strain>
    </source>
</reference>
<gene>
    <name evidence="1" type="ORF">CLV98_111146</name>
</gene>